<keyword evidence="2" id="KW-0472">Membrane</keyword>
<feature type="compositionally biased region" description="Low complexity" evidence="1">
    <location>
        <begin position="87"/>
        <end position="107"/>
    </location>
</feature>
<feature type="transmembrane region" description="Helical" evidence="2">
    <location>
        <begin position="118"/>
        <end position="140"/>
    </location>
</feature>
<feature type="region of interest" description="Disordered" evidence="1">
    <location>
        <begin position="69"/>
        <end position="107"/>
    </location>
</feature>
<proteinExistence type="predicted"/>
<dbReference type="EMBL" id="CP128400">
    <property type="protein sequence ID" value="WJW69221.1"/>
    <property type="molecule type" value="Genomic_DNA"/>
</dbReference>
<name>A0A8T7M5E8_9CHLR</name>
<dbReference type="Proteomes" id="UP001431572">
    <property type="component" value="Chromosome 2"/>
</dbReference>
<accession>A0A8T7M5E8</accession>
<evidence type="ECO:0000256" key="1">
    <source>
        <dbReference type="SAM" id="MobiDB-lite"/>
    </source>
</evidence>
<keyword evidence="2" id="KW-1133">Transmembrane helix</keyword>
<sequence>MPKKSRSARAQQTTKRQSATRPLVSTAYADNDENEEQEFVSSNTLAPDINLPEEKVETVIRQSLPLRPVQQSDISAESEARSAATNRAVSRRIASANASRQQQSTSRQQEYTFIRSDIITVAALTVMMIILLIVLAFILAR</sequence>
<evidence type="ECO:0000256" key="2">
    <source>
        <dbReference type="SAM" id="Phobius"/>
    </source>
</evidence>
<reference evidence="3 5" key="1">
    <citation type="submission" date="2020-06" db="EMBL/GenBank/DDBJ databases">
        <title>Anoxygenic phototrophic Chloroflexota member uses a Type I reaction center.</title>
        <authorList>
            <person name="Tsuji J.M."/>
            <person name="Shaw N.A."/>
            <person name="Nagashima S."/>
            <person name="Venkiteswaran J."/>
            <person name="Schiff S.L."/>
            <person name="Hanada S."/>
            <person name="Tank M."/>
            <person name="Neufeld J.D."/>
        </authorList>
    </citation>
    <scope>NUCLEOTIDE SEQUENCE [LARGE SCALE GENOMIC DNA]</scope>
    <source>
        <strain evidence="3">L227-S17</strain>
    </source>
</reference>
<dbReference type="RefSeq" id="WP_341471106.1">
    <property type="nucleotide sequence ID" value="NZ_CP128400.1"/>
</dbReference>
<reference evidence="4" key="2">
    <citation type="journal article" date="2024" name="Nature">
        <title>Anoxygenic phototroph of the Chloroflexota uses a type I reaction centre.</title>
        <authorList>
            <person name="Tsuji J.M."/>
            <person name="Shaw N.A."/>
            <person name="Nagashima S."/>
            <person name="Venkiteswaran J.J."/>
            <person name="Schiff S.L."/>
            <person name="Watanabe T."/>
            <person name="Fukui M."/>
            <person name="Hanada S."/>
            <person name="Tank M."/>
            <person name="Neufeld J.D."/>
        </authorList>
    </citation>
    <scope>NUCLEOTIDE SEQUENCE</scope>
    <source>
        <strain evidence="4">L227-S17</strain>
    </source>
</reference>
<protein>
    <submittedName>
        <fullName evidence="3">Uncharacterized protein</fullName>
    </submittedName>
</protein>
<evidence type="ECO:0000313" key="4">
    <source>
        <dbReference type="EMBL" id="WJW69221.1"/>
    </source>
</evidence>
<evidence type="ECO:0000313" key="3">
    <source>
        <dbReference type="EMBL" id="NWJ47303.1"/>
    </source>
</evidence>
<evidence type="ECO:0000313" key="6">
    <source>
        <dbReference type="Proteomes" id="UP001431572"/>
    </source>
</evidence>
<feature type="region of interest" description="Disordered" evidence="1">
    <location>
        <begin position="1"/>
        <end position="47"/>
    </location>
</feature>
<feature type="compositionally biased region" description="Polar residues" evidence="1">
    <location>
        <begin position="8"/>
        <end position="20"/>
    </location>
</feature>
<dbReference type="AlphaFoldDB" id="A0A8T7M5E8"/>
<organism evidence="3 5">
    <name type="scientific">Candidatus Chlorohelix allophototropha</name>
    <dbReference type="NCBI Taxonomy" id="3003348"/>
    <lineage>
        <taxon>Bacteria</taxon>
        <taxon>Bacillati</taxon>
        <taxon>Chloroflexota</taxon>
        <taxon>Chloroflexia</taxon>
        <taxon>Candidatus Chloroheliales</taxon>
        <taxon>Candidatus Chloroheliaceae</taxon>
        <taxon>Candidatus Chlorohelix</taxon>
    </lineage>
</organism>
<keyword evidence="2" id="KW-0812">Transmembrane</keyword>
<gene>
    <name evidence="3" type="ORF">HXX08_15685</name>
    <name evidence="4" type="ORF">OZ401_002818</name>
</gene>
<dbReference type="Proteomes" id="UP000521676">
    <property type="component" value="Unassembled WGS sequence"/>
</dbReference>
<keyword evidence="6" id="KW-1185">Reference proteome</keyword>
<evidence type="ECO:0000313" key="5">
    <source>
        <dbReference type="Proteomes" id="UP000521676"/>
    </source>
</evidence>
<dbReference type="EMBL" id="JACATZ010000003">
    <property type="protein sequence ID" value="NWJ47303.1"/>
    <property type="molecule type" value="Genomic_DNA"/>
</dbReference>